<protein>
    <submittedName>
        <fullName evidence="5">Response regulator</fullName>
    </submittedName>
</protein>
<dbReference type="Gene3D" id="3.40.50.2300">
    <property type="match status" value="1"/>
</dbReference>
<gene>
    <name evidence="4" type="ORF">GTP38_09090</name>
    <name evidence="5" type="ORF">GTP44_07605</name>
</gene>
<name>A0A6L8MG07_9BURK</name>
<dbReference type="Proteomes" id="UP000474565">
    <property type="component" value="Unassembled WGS sequence"/>
</dbReference>
<dbReference type="EMBL" id="WWCO01000005">
    <property type="protein sequence ID" value="MYM34491.1"/>
    <property type="molecule type" value="Genomic_DNA"/>
</dbReference>
<dbReference type="InterPro" id="IPR050595">
    <property type="entry name" value="Bact_response_regulator"/>
</dbReference>
<proteinExistence type="predicted"/>
<keyword evidence="1 2" id="KW-0597">Phosphoprotein</keyword>
<dbReference type="SUPFAM" id="SSF52172">
    <property type="entry name" value="CheY-like"/>
    <property type="match status" value="1"/>
</dbReference>
<reference evidence="6 7" key="1">
    <citation type="submission" date="2019-12" db="EMBL/GenBank/DDBJ databases">
        <title>Novel species isolated from a subtropical stream in China.</title>
        <authorList>
            <person name="Lu H."/>
        </authorList>
    </citation>
    <scope>NUCLEOTIDE SEQUENCE [LARGE SCALE GENOMIC DNA]</scope>
    <source>
        <strain evidence="5 7">FT50W</strain>
        <strain evidence="4 6">FT94W</strain>
    </source>
</reference>
<dbReference type="PANTHER" id="PTHR44591">
    <property type="entry name" value="STRESS RESPONSE REGULATOR PROTEIN 1"/>
    <property type="match status" value="1"/>
</dbReference>
<dbReference type="Proteomes" id="UP000449678">
    <property type="component" value="Unassembled WGS sequence"/>
</dbReference>
<comment type="caution">
    <text evidence="5">The sequence shown here is derived from an EMBL/GenBank/DDBJ whole genome shotgun (WGS) entry which is preliminary data.</text>
</comment>
<sequence length="157" mass="17682">MMENEVLASRILIIDDQPANLRLLEDLFIGEGLTNVVGTTDAKTALDLYTAFDPDLIVLDLMMPDLDGYAVLERLKRRGDPYDFRPVLVITADATAEAKRRSLALGAKDFLTKPFDTLEAMLRVWNLLETRVLYKRLQALAPKEDLAPQSYRGRQAS</sequence>
<evidence type="ECO:0000313" key="4">
    <source>
        <dbReference type="EMBL" id="MYM34491.1"/>
    </source>
</evidence>
<dbReference type="AlphaFoldDB" id="A0A6L8MG07"/>
<dbReference type="Pfam" id="PF00072">
    <property type="entry name" value="Response_reg"/>
    <property type="match status" value="1"/>
</dbReference>
<evidence type="ECO:0000256" key="1">
    <source>
        <dbReference type="ARBA" id="ARBA00022553"/>
    </source>
</evidence>
<dbReference type="InterPro" id="IPR001789">
    <property type="entry name" value="Sig_transdc_resp-reg_receiver"/>
</dbReference>
<accession>A0A6L8MG07</accession>
<keyword evidence="6" id="KW-1185">Reference proteome</keyword>
<evidence type="ECO:0000313" key="6">
    <source>
        <dbReference type="Proteomes" id="UP000449678"/>
    </source>
</evidence>
<dbReference type="GO" id="GO:0000160">
    <property type="term" value="P:phosphorelay signal transduction system"/>
    <property type="evidence" value="ECO:0007669"/>
    <property type="project" value="InterPro"/>
</dbReference>
<dbReference type="InterPro" id="IPR011006">
    <property type="entry name" value="CheY-like_superfamily"/>
</dbReference>
<feature type="domain" description="Response regulatory" evidence="3">
    <location>
        <begin position="10"/>
        <end position="128"/>
    </location>
</feature>
<evidence type="ECO:0000313" key="5">
    <source>
        <dbReference type="EMBL" id="MYM81823.1"/>
    </source>
</evidence>
<dbReference type="EMBL" id="WWCP01000006">
    <property type="protein sequence ID" value="MYM81823.1"/>
    <property type="molecule type" value="Genomic_DNA"/>
</dbReference>
<feature type="modified residue" description="4-aspartylphosphate" evidence="2">
    <location>
        <position position="60"/>
    </location>
</feature>
<dbReference type="PANTHER" id="PTHR44591:SF3">
    <property type="entry name" value="RESPONSE REGULATORY DOMAIN-CONTAINING PROTEIN"/>
    <property type="match status" value="1"/>
</dbReference>
<evidence type="ECO:0000256" key="2">
    <source>
        <dbReference type="PROSITE-ProRule" id="PRU00169"/>
    </source>
</evidence>
<evidence type="ECO:0000259" key="3">
    <source>
        <dbReference type="PROSITE" id="PS50110"/>
    </source>
</evidence>
<dbReference type="RefSeq" id="WP_160989881.1">
    <property type="nucleotide sequence ID" value="NZ_WWCO01000005.1"/>
</dbReference>
<dbReference type="SMART" id="SM00448">
    <property type="entry name" value="REC"/>
    <property type="match status" value="1"/>
</dbReference>
<organism evidence="5 7">
    <name type="scientific">Duganella lactea</name>
    <dbReference type="NCBI Taxonomy" id="2692173"/>
    <lineage>
        <taxon>Bacteria</taxon>
        <taxon>Pseudomonadati</taxon>
        <taxon>Pseudomonadota</taxon>
        <taxon>Betaproteobacteria</taxon>
        <taxon>Burkholderiales</taxon>
        <taxon>Oxalobacteraceae</taxon>
        <taxon>Telluria group</taxon>
        <taxon>Duganella</taxon>
    </lineage>
</organism>
<dbReference type="PROSITE" id="PS50110">
    <property type="entry name" value="RESPONSE_REGULATORY"/>
    <property type="match status" value="1"/>
</dbReference>
<evidence type="ECO:0000313" key="7">
    <source>
        <dbReference type="Proteomes" id="UP000474565"/>
    </source>
</evidence>